<gene>
    <name evidence="2" type="ORF">ABN611_39175</name>
</gene>
<feature type="region of interest" description="Disordered" evidence="1">
    <location>
        <begin position="30"/>
        <end position="85"/>
    </location>
</feature>
<feature type="compositionally biased region" description="Low complexity" evidence="1">
    <location>
        <begin position="57"/>
        <end position="68"/>
    </location>
</feature>
<organism evidence="2">
    <name type="scientific">Kribbella sp. HUAS MG21</name>
    <dbReference type="NCBI Taxonomy" id="3160966"/>
    <lineage>
        <taxon>Bacteria</taxon>
        <taxon>Bacillati</taxon>
        <taxon>Actinomycetota</taxon>
        <taxon>Actinomycetes</taxon>
        <taxon>Propionibacteriales</taxon>
        <taxon>Kribbellaceae</taxon>
        <taxon>Kribbella</taxon>
    </lineage>
</organism>
<evidence type="ECO:0000256" key="1">
    <source>
        <dbReference type="SAM" id="MobiDB-lite"/>
    </source>
</evidence>
<evidence type="ECO:0008006" key="3">
    <source>
        <dbReference type="Google" id="ProtNLM"/>
    </source>
</evidence>
<dbReference type="RefSeq" id="WP_350277386.1">
    <property type="nucleotide sequence ID" value="NZ_CP158165.1"/>
</dbReference>
<reference evidence="2" key="1">
    <citation type="submission" date="2024-06" db="EMBL/GenBank/DDBJ databases">
        <title>Kribbella sp. strain HUAS MG21 genome sequences.</title>
        <authorList>
            <person name="Mo P."/>
        </authorList>
    </citation>
    <scope>NUCLEOTIDE SEQUENCE</scope>
    <source>
        <strain evidence="2">HUAS MG21</strain>
    </source>
</reference>
<protein>
    <recommendedName>
        <fullName evidence="3">Mce-associated membrane protein</fullName>
    </recommendedName>
</protein>
<accession>A0AAU7TD36</accession>
<evidence type="ECO:0000313" key="2">
    <source>
        <dbReference type="EMBL" id="XBV24564.1"/>
    </source>
</evidence>
<dbReference type="EMBL" id="CP158165">
    <property type="protein sequence ID" value="XBV24564.1"/>
    <property type="molecule type" value="Genomic_DNA"/>
</dbReference>
<sequence>MIAVVVLLAVIVLGVGGGLPRLFGQESNDQGPVGLLTPGNGQTEEPGTSQSSPAVETTGTSITPTEPLTTPPPQTVRPGAAATAAVDTTTRNWANLFYRRTPATETYQQLVDRATQFTTPELATSFASAGDPTYEALRTSGGTSKVLSVNITAPRPDSAPADTPTRITRLVTVKVQTTGKDAATFDVPLLVTVFRDDARWLVGSVDGGTGP</sequence>
<feature type="compositionally biased region" description="Polar residues" evidence="1">
    <location>
        <begin position="39"/>
        <end position="55"/>
    </location>
</feature>
<proteinExistence type="predicted"/>
<dbReference type="AlphaFoldDB" id="A0AAU7TD36"/>
<name>A0AAU7TD36_9ACTN</name>